<gene>
    <name evidence="1" type="ORF">Athens101428_758</name>
</gene>
<accession>A0A554LJJ1</accession>
<comment type="caution">
    <text evidence="1">The sequence shown here is derived from an EMBL/GenBank/DDBJ whole genome shotgun (WGS) entry which is preliminary data.</text>
</comment>
<sequence length="124" mass="14222">MARTQITRPCSKKEQTIRLLEQLLSEFGLCPIVDVPENEPYLLFLEITEEQIPELRFRLYCFLESRSARNAPSTQEVLSVLITGDRMPRGIPEGIIDGGETGSYFELRNTDSRHELVSEFPANY</sequence>
<name>A0A554LJJ1_9BACT</name>
<dbReference type="EMBL" id="VMGN01000056">
    <property type="protein sequence ID" value="TSC93008.1"/>
    <property type="molecule type" value="Genomic_DNA"/>
</dbReference>
<evidence type="ECO:0000313" key="1">
    <source>
        <dbReference type="EMBL" id="TSC93008.1"/>
    </source>
</evidence>
<organism evidence="1 2">
    <name type="scientific">Candidatus Berkelbacteria bacterium Athens1014_28</name>
    <dbReference type="NCBI Taxonomy" id="2017145"/>
    <lineage>
        <taxon>Bacteria</taxon>
        <taxon>Candidatus Berkelbacteria</taxon>
    </lineage>
</organism>
<protein>
    <submittedName>
        <fullName evidence="1">Uncharacterized protein</fullName>
    </submittedName>
</protein>
<dbReference type="Proteomes" id="UP000316495">
    <property type="component" value="Unassembled WGS sequence"/>
</dbReference>
<evidence type="ECO:0000313" key="2">
    <source>
        <dbReference type="Proteomes" id="UP000316495"/>
    </source>
</evidence>
<proteinExistence type="predicted"/>
<reference evidence="1 2" key="1">
    <citation type="submission" date="2017-07" db="EMBL/GenBank/DDBJ databases">
        <title>Mechanisms for carbon and nitrogen cycling indicate functional differentiation within the Candidate Phyla Radiation.</title>
        <authorList>
            <person name="Danczak R.E."/>
            <person name="Johnston M.D."/>
            <person name="Kenah C."/>
            <person name="Slattery M."/>
            <person name="Wrighton K.C."/>
            <person name="Wilkins M.J."/>
        </authorList>
    </citation>
    <scope>NUCLEOTIDE SEQUENCE [LARGE SCALE GENOMIC DNA]</scope>
    <source>
        <strain evidence="1">Athens1014_28</strain>
    </source>
</reference>
<dbReference type="AlphaFoldDB" id="A0A554LJJ1"/>